<dbReference type="InterPro" id="IPR001611">
    <property type="entry name" value="Leu-rich_rpt"/>
</dbReference>
<dbReference type="SUPFAM" id="SSF52058">
    <property type="entry name" value="L domain-like"/>
    <property type="match status" value="2"/>
</dbReference>
<dbReference type="FunCoup" id="A0A067RXA1">
    <property type="interactions" value="903"/>
</dbReference>
<evidence type="ECO:0000313" key="4">
    <source>
        <dbReference type="Proteomes" id="UP000027135"/>
    </source>
</evidence>
<dbReference type="EMBL" id="KK852405">
    <property type="protein sequence ID" value="KDR24519.1"/>
    <property type="molecule type" value="Genomic_DNA"/>
</dbReference>
<protein>
    <submittedName>
        <fullName evidence="3">Leucine-rich repeat-containing protein 40</fullName>
    </submittedName>
</protein>
<dbReference type="STRING" id="136037.A0A067RXA1"/>
<dbReference type="SMART" id="SM00364">
    <property type="entry name" value="LRR_BAC"/>
    <property type="match status" value="8"/>
</dbReference>
<dbReference type="FunFam" id="3.80.10.10:FF:000116">
    <property type="entry name" value="Leucine-rich repeat-containing protein 40"/>
    <property type="match status" value="1"/>
</dbReference>
<organism evidence="3 4">
    <name type="scientific">Zootermopsis nevadensis</name>
    <name type="common">Dampwood termite</name>
    <dbReference type="NCBI Taxonomy" id="136037"/>
    <lineage>
        <taxon>Eukaryota</taxon>
        <taxon>Metazoa</taxon>
        <taxon>Ecdysozoa</taxon>
        <taxon>Arthropoda</taxon>
        <taxon>Hexapoda</taxon>
        <taxon>Insecta</taxon>
        <taxon>Pterygota</taxon>
        <taxon>Neoptera</taxon>
        <taxon>Polyneoptera</taxon>
        <taxon>Dictyoptera</taxon>
        <taxon>Blattodea</taxon>
        <taxon>Blattoidea</taxon>
        <taxon>Termitoidae</taxon>
        <taxon>Termopsidae</taxon>
        <taxon>Zootermopsis</taxon>
    </lineage>
</organism>
<dbReference type="PANTHER" id="PTHR48051">
    <property type="match status" value="1"/>
</dbReference>
<dbReference type="eggNOG" id="KOG0472">
    <property type="taxonomic scope" value="Eukaryota"/>
</dbReference>
<dbReference type="SMART" id="SM00369">
    <property type="entry name" value="LRR_TYP"/>
    <property type="match status" value="15"/>
</dbReference>
<evidence type="ECO:0000256" key="1">
    <source>
        <dbReference type="ARBA" id="ARBA00022614"/>
    </source>
</evidence>
<dbReference type="Pfam" id="PF13855">
    <property type="entry name" value="LRR_8"/>
    <property type="match status" value="5"/>
</dbReference>
<dbReference type="OMA" id="CMLHKLT"/>
<dbReference type="Proteomes" id="UP000027135">
    <property type="component" value="Unassembled WGS sequence"/>
</dbReference>
<dbReference type="PROSITE" id="PS51450">
    <property type="entry name" value="LRR"/>
    <property type="match status" value="8"/>
</dbReference>
<dbReference type="GO" id="GO:0005737">
    <property type="term" value="C:cytoplasm"/>
    <property type="evidence" value="ECO:0007669"/>
    <property type="project" value="TreeGrafter"/>
</dbReference>
<gene>
    <name evidence="3" type="ORF">L798_00138</name>
</gene>
<dbReference type="Gene3D" id="3.80.10.10">
    <property type="entry name" value="Ribonuclease Inhibitor"/>
    <property type="match status" value="4"/>
</dbReference>
<dbReference type="InterPro" id="IPR003591">
    <property type="entry name" value="Leu-rich_rpt_typical-subtyp"/>
</dbReference>
<dbReference type="InterPro" id="IPR050216">
    <property type="entry name" value="LRR_domain-containing"/>
</dbReference>
<evidence type="ECO:0000256" key="2">
    <source>
        <dbReference type="ARBA" id="ARBA00022737"/>
    </source>
</evidence>
<dbReference type="Pfam" id="PF00560">
    <property type="entry name" value="LRR_1"/>
    <property type="match status" value="1"/>
</dbReference>
<dbReference type="PANTHER" id="PTHR48051:SF54">
    <property type="entry name" value="LEUCINE-RICH REPEAT-CONTAINING PROTEIN"/>
    <property type="match status" value="1"/>
</dbReference>
<proteinExistence type="predicted"/>
<reference evidence="3 4" key="1">
    <citation type="journal article" date="2014" name="Nat. Commun.">
        <title>Molecular traces of alternative social organization in a termite genome.</title>
        <authorList>
            <person name="Terrapon N."/>
            <person name="Li C."/>
            <person name="Robertson H.M."/>
            <person name="Ji L."/>
            <person name="Meng X."/>
            <person name="Booth W."/>
            <person name="Chen Z."/>
            <person name="Childers C.P."/>
            <person name="Glastad K.M."/>
            <person name="Gokhale K."/>
            <person name="Gowin J."/>
            <person name="Gronenberg W."/>
            <person name="Hermansen R.A."/>
            <person name="Hu H."/>
            <person name="Hunt B.G."/>
            <person name="Huylmans A.K."/>
            <person name="Khalil S.M."/>
            <person name="Mitchell R.D."/>
            <person name="Munoz-Torres M.C."/>
            <person name="Mustard J.A."/>
            <person name="Pan H."/>
            <person name="Reese J.T."/>
            <person name="Scharf M.E."/>
            <person name="Sun F."/>
            <person name="Vogel H."/>
            <person name="Xiao J."/>
            <person name="Yang W."/>
            <person name="Yang Z."/>
            <person name="Yang Z."/>
            <person name="Zhou J."/>
            <person name="Zhu J."/>
            <person name="Brent C.S."/>
            <person name="Elsik C.G."/>
            <person name="Goodisman M.A."/>
            <person name="Liberles D.A."/>
            <person name="Roe R.M."/>
            <person name="Vargo E.L."/>
            <person name="Vilcinskas A."/>
            <person name="Wang J."/>
            <person name="Bornberg-Bauer E."/>
            <person name="Korb J."/>
            <person name="Zhang G."/>
            <person name="Liebig J."/>
        </authorList>
    </citation>
    <scope>NUCLEOTIDE SEQUENCE [LARGE SCALE GENOMIC DNA]</scope>
    <source>
        <tissue evidence="3">Whole organism</tissue>
    </source>
</reference>
<sequence>MSNFEKCRYRRPPNSHLRRVNPLFHIQNQEADSKELSSHIIKLAWKTGRLNLSDRGLASVPEKVWQIDQLDEAEVRLLEVRMDRDVDGDKWWEHEPLTWLDLSLNCITEISPKIRNLVTLTVLNLHKNNLDGVPAELGCLTKLTCLNLSHNKLRTLPPAFFKLCELRSLQLAHNQLEDVTDDVGDFIMLENLDISHNCLSTLPPGIGFLTRLTQLDASHNKLAEIPPDIVSLRVLCKLDLSDNQINLLPPLGDLRKLEVLFLQHNRLVNLPDVTGCLALKELHLAGNTIKEIDVEVFEGLSRLRVLNLRDNTLTSLPEEISAFQLLARLDLTNNHLTMLPDSLGFLPHLQSVQLEGNPLRSVRRDIIQCGTTRLLRFLRERFKDEGNVNTGSDSLISAKEVKFPDRYVMRNSRALSLAMQELTEIPDSVFQEAVEAEVTSVDISKNKLKEVPVGLKRLTSRITELNLSCNALSVLPFELGLSENLLYLDLQKNSLEDLPQSFESLSRLRELVISFNKFSEIPDCVYKLTSLENLIACDNRLTAIDVSGLSQLRRLATLHLANNDISHVPPELGNMTQLKCLELTGNSFRQPRHAILTKGTPGVLSYLRDRIPHNQH</sequence>
<keyword evidence="2" id="KW-0677">Repeat</keyword>
<dbReference type="AlphaFoldDB" id="A0A067RXA1"/>
<name>A0A067RXA1_ZOONE</name>
<keyword evidence="4" id="KW-1185">Reference proteome</keyword>
<dbReference type="FunFam" id="3.80.10.10:FF:000193">
    <property type="entry name" value="Leucine-rich repeat-containing protein 40"/>
    <property type="match status" value="1"/>
</dbReference>
<dbReference type="InParanoid" id="A0A067RXA1"/>
<evidence type="ECO:0000313" key="3">
    <source>
        <dbReference type="EMBL" id="KDR24519.1"/>
    </source>
</evidence>
<dbReference type="OrthoDB" id="660555at2759"/>
<accession>A0A067RXA1</accession>
<dbReference type="InterPro" id="IPR032675">
    <property type="entry name" value="LRR_dom_sf"/>
</dbReference>
<keyword evidence="1" id="KW-0433">Leucine-rich repeat</keyword>